<dbReference type="CDD" id="cd00833">
    <property type="entry name" value="PKS"/>
    <property type="match status" value="3"/>
</dbReference>
<dbReference type="Pfam" id="PF08240">
    <property type="entry name" value="ADH_N"/>
    <property type="match status" value="1"/>
</dbReference>
<proteinExistence type="predicted"/>
<dbReference type="Pfam" id="PF00698">
    <property type="entry name" value="Acyl_transf_1"/>
    <property type="match status" value="3"/>
</dbReference>
<organism evidence="14 15">
    <name type="scientific">Streptomyces luteireticuli</name>
    <dbReference type="NCBI Taxonomy" id="173858"/>
    <lineage>
        <taxon>Bacteria</taxon>
        <taxon>Bacillati</taxon>
        <taxon>Actinomycetota</taxon>
        <taxon>Actinomycetes</taxon>
        <taxon>Kitasatosporales</taxon>
        <taxon>Streptomycetaceae</taxon>
        <taxon>Streptomyces</taxon>
    </lineage>
</organism>
<keyword evidence="10" id="KW-0175">Coiled coil</keyword>
<dbReference type="InterPro" id="IPR020843">
    <property type="entry name" value="ER"/>
</dbReference>
<dbReference type="PANTHER" id="PTHR43775:SF51">
    <property type="entry name" value="INACTIVE PHENOLPHTHIOCEROL SYNTHESIS POLYKETIDE SYNTHASE TYPE I PKS1-RELATED"/>
    <property type="match status" value="1"/>
</dbReference>
<dbReference type="SMART" id="SM00822">
    <property type="entry name" value="PKS_KR"/>
    <property type="match status" value="3"/>
</dbReference>
<dbReference type="InterPro" id="IPR055123">
    <property type="entry name" value="SpnB-like_Rossmann"/>
</dbReference>
<dbReference type="PROSITE" id="PS50075">
    <property type="entry name" value="CARRIER"/>
    <property type="match status" value="3"/>
</dbReference>
<dbReference type="InterPro" id="IPR032821">
    <property type="entry name" value="PKS_assoc"/>
</dbReference>
<keyword evidence="3" id="KW-0596">Phosphopantetheine</keyword>
<dbReference type="InterPro" id="IPR020841">
    <property type="entry name" value="PKS_Beta-ketoAc_synthase_dom"/>
</dbReference>
<dbReference type="Pfam" id="PF13602">
    <property type="entry name" value="ADH_zinc_N_2"/>
    <property type="match status" value="1"/>
</dbReference>
<feature type="active site" description="Proton donor; for dehydratase activity" evidence="9">
    <location>
        <position position="1127"/>
    </location>
</feature>
<comment type="caution">
    <text evidence="14">The sequence shown here is derived from an EMBL/GenBank/DDBJ whole genome shotgun (WGS) entry which is preliminary data.</text>
</comment>
<comment type="pathway">
    <text evidence="2">Antibiotic biosynthesis.</text>
</comment>
<evidence type="ECO:0000259" key="11">
    <source>
        <dbReference type="PROSITE" id="PS50075"/>
    </source>
</evidence>
<dbReference type="SUPFAM" id="SSF50129">
    <property type="entry name" value="GroES-like"/>
    <property type="match status" value="1"/>
</dbReference>
<feature type="region of interest" description="C-terminal hotdog fold" evidence="9">
    <location>
        <begin position="4836"/>
        <end position="4981"/>
    </location>
</feature>
<dbReference type="InterPro" id="IPR036736">
    <property type="entry name" value="ACP-like_sf"/>
</dbReference>
<accession>A0ABN0YN47</accession>
<dbReference type="InterPro" id="IPR006162">
    <property type="entry name" value="Ppantetheine_attach_site"/>
</dbReference>
<dbReference type="PROSITE" id="PS00012">
    <property type="entry name" value="PHOSPHOPANTETHEINE"/>
    <property type="match status" value="2"/>
</dbReference>
<dbReference type="SMART" id="SM00829">
    <property type="entry name" value="PKS_ER"/>
    <property type="match status" value="1"/>
</dbReference>
<dbReference type="InterPro" id="IPR009081">
    <property type="entry name" value="PP-bd_ACP"/>
</dbReference>
<dbReference type="InterPro" id="IPR049551">
    <property type="entry name" value="PKS_DH_C"/>
</dbReference>
<feature type="active site" description="Proton acceptor; for dehydratase activity" evidence="9">
    <location>
        <position position="3021"/>
    </location>
</feature>
<dbReference type="CDD" id="cd05195">
    <property type="entry name" value="enoyl_red"/>
    <property type="match status" value="1"/>
</dbReference>
<feature type="domain" description="PKS/mFAS DH" evidence="13">
    <location>
        <begin position="4699"/>
        <end position="4981"/>
    </location>
</feature>
<feature type="region of interest" description="N-terminal hotdog fold" evidence="9">
    <location>
        <begin position="2989"/>
        <end position="3114"/>
    </location>
</feature>
<feature type="domain" description="Carrier" evidence="11">
    <location>
        <begin position="2014"/>
        <end position="2089"/>
    </location>
</feature>
<dbReference type="Gene3D" id="3.90.180.10">
    <property type="entry name" value="Medium-chain alcohol dehydrogenases, catalytic domain"/>
    <property type="match status" value="1"/>
</dbReference>
<dbReference type="SMART" id="SM01294">
    <property type="entry name" value="PKS_PP_betabranch"/>
    <property type="match status" value="3"/>
</dbReference>
<gene>
    <name evidence="14" type="ORF">GCM10010357_23510</name>
</gene>
<evidence type="ECO:0000256" key="7">
    <source>
        <dbReference type="ARBA" id="ARBA00023268"/>
    </source>
</evidence>
<dbReference type="Proteomes" id="UP001500879">
    <property type="component" value="Unassembled WGS sequence"/>
</dbReference>
<comment type="cofactor">
    <cofactor evidence="1">
        <name>pantetheine 4'-phosphate</name>
        <dbReference type="ChEBI" id="CHEBI:47942"/>
    </cofactor>
</comment>
<dbReference type="Pfam" id="PF21089">
    <property type="entry name" value="PKS_DH_N"/>
    <property type="match status" value="3"/>
</dbReference>
<keyword evidence="15" id="KW-1185">Reference proteome</keyword>
<dbReference type="PROSITE" id="PS52004">
    <property type="entry name" value="KS3_2"/>
    <property type="match status" value="3"/>
</dbReference>
<dbReference type="Gene3D" id="3.40.366.10">
    <property type="entry name" value="Malonyl-Coenzyme A Acyl Carrier Protein, domain 2"/>
    <property type="match status" value="3"/>
</dbReference>
<evidence type="ECO:0000256" key="10">
    <source>
        <dbReference type="SAM" id="Coils"/>
    </source>
</evidence>
<feature type="region of interest" description="N-terminal hotdog fold" evidence="9">
    <location>
        <begin position="4699"/>
        <end position="4824"/>
    </location>
</feature>
<dbReference type="InterPro" id="IPR014030">
    <property type="entry name" value="Ketoacyl_synth_N"/>
</dbReference>
<dbReference type="Pfam" id="PF00109">
    <property type="entry name" value="ketoacyl-synt"/>
    <property type="match status" value="3"/>
</dbReference>
<evidence type="ECO:0008006" key="16">
    <source>
        <dbReference type="Google" id="ProtNLM"/>
    </source>
</evidence>
<dbReference type="Pfam" id="PF14765">
    <property type="entry name" value="PS-DH"/>
    <property type="match status" value="3"/>
</dbReference>
<evidence type="ECO:0000259" key="13">
    <source>
        <dbReference type="PROSITE" id="PS52019"/>
    </source>
</evidence>
<feature type="domain" description="PKS/mFAS DH" evidence="13">
    <location>
        <begin position="930"/>
        <end position="1205"/>
    </location>
</feature>
<dbReference type="Pfam" id="PF22953">
    <property type="entry name" value="SpnB_Rossmann"/>
    <property type="match status" value="3"/>
</dbReference>
<evidence type="ECO:0000259" key="12">
    <source>
        <dbReference type="PROSITE" id="PS52004"/>
    </source>
</evidence>
<feature type="region of interest" description="C-terminal hotdog fold" evidence="9">
    <location>
        <begin position="1067"/>
        <end position="1205"/>
    </location>
</feature>
<evidence type="ECO:0000313" key="14">
    <source>
        <dbReference type="EMBL" id="GAA0401726.1"/>
    </source>
</evidence>
<dbReference type="SMART" id="SM00826">
    <property type="entry name" value="PKS_DH"/>
    <property type="match status" value="3"/>
</dbReference>
<dbReference type="SUPFAM" id="SSF52151">
    <property type="entry name" value="FabD/lysophospholipase-like"/>
    <property type="match status" value="3"/>
</dbReference>
<keyword evidence="5" id="KW-0808">Transferase</keyword>
<sequence length="5628" mass="587473">MAASQEKVLEALRASLKEQERLREQNRALTAAAREPIAIVGMACRYPGGVRSPEDLWQLVAEGRDAVSEFPSDRGWDIERLYDPEARTPGTSYTREGGFLHEAATEFDPAFFGISPREAVAMDPQQRLLLEASWEAFERAGVDPASLRGSRTGVFAGVMYHDYAELVGQDADNEGFVGTGTSGSVASGRVAYTLGLEGPAVTVDTACSSSLVALHLAAQALRNRECSLALAGGVTVMATPGTFIEFSRQQGLSKDGRCKAFSVDADGTGWSEGVGMLLLERLSDARENGHRVLAVIRGSAINQDGASNGLTAPNGPSQQRVIRQALASARLSAEHVDAVEAHGTGTRLGDPIEAQALLAAYGQDRPDDRPLWLGSIKSNIGHTQAAAGVGGIIKMVMAMREGVLPQTLHADEPTPHVDWTAGAVRLLGSAQQWPQTGRPRRAGVSSFGFSGTNAHVIVEQAPEPAAPATEASAPGHPVPWVLSGRSERALAAQARQLLDHLSHHPEASTSGIGRSLALGRARFEHRAVLLATDRTRSEELLTALAEGRPTPGLVTGVTANPVEKTVFVFPGQGSQWVGMAVGLLDESPVFAEQIAACERVLASYVDWSLTGVLRGVEGAPGLDRVDVVQPVLWAVMVSLAEVWRSYGVRPSAVVGHSQGEIAAAVVSGALSLEDGARVVALRSRAIEALAGRGGMVSVPLPVGGVRELIGRWDGRVSVAAVNGPTSVVVSGEVAALDELMAHCEAEDIRARRIPVDYASHSAVVEEIRERILEVLAPVVPLKPGVPFFSTVTGEWLSDAVTDADYWYRNLRQTVELADAVAALSSQGFGAFIEVSAHPVLTVPVQETLEGTDAVVLGTLRRDEGGLERFLLSLAEAHTRGIALDWTALVPEPQAPQVDLPTYAFQRERYWPKPLTATGDVTSAGLGSVGHPLLGAAVPLPESGGFLFTGRLSRDSHPWLAEHTVSGTVILPGTAFLELAVRAGDQVGCGRVADLTLSAPLVLPENGGVQLQISVGSEDEAGHRPLNVFSRPESAPDDQPWARHATGTLAAGATNPAFDLSAWPPAGAEPVDSVDVLYERLGDGGLDYGPVFRGLRAAWRHDGAVLAEVALPEGTDTEGFGLHPALLDSALHAIGLGAFVTEADRTHLPFSWAGVTLHATGAGALRVRIAEAGADSVTIDVADTTGAPVASVESLALRPVSARQLADGGTRLESLYRLDWPAPPLPSGPAPATDVAVLGRGLDDLAGRTGLTTVHHADLASLAAAGPVAGLVAVSGTTPGDARRTADPEAVRTATHRALDLVQAWLADERCAEARLVLITRGAVAVGTEETADPAQAAVWGLVRSAQSENPDRFVLVDLDDDPASYAALAAALVTDEPQIALRAGTLHTARLARVNLPALLPPADAAAWHLETSGRGTLENLYFAPGDEADAPLEEGQVRIAVHAAGLNFRDVLNALGMYPGESPLGLEGAGVVLETGPGVRRFKTGDRVFGLFGNAFGPVAVADQRMIGPMPGSWTYAQAAAVPVVYLTAYYGLMDLGSLRSGEKALIHAAAGGVGMAAVQLAQHLGAEVYGTASPGKWDALRAQGLDDAHIANSRTLDFEQEFLAATDGRGMDVVLDSLAREFVDASLRLLPHGGRFLEMGKTDIRDAAEVAAAYPGVAYTAYDLVTAAGPDRIQDMLLEIIALFEAGAFRHLPLTHWDVRDALEAFRYLGQARHTGKLVLTVPQNRRPEGTVLVTGATGTLGALVARHLVAEHGVRHLLLTSRRGADAPGAAELRAELETLGADVTIAACDAADREALTDLLAAVPAERQLTGVFHIAGVLDDGIVASLTPERIDTVLRPKADAAWNLHELTLGLDLTEFVLFSSAAGTFGNPGQANYAAANAYLDALAVHRRSLGLPATSLAWGLWADTSGMTGALDTTDIDRIARSGDALTADEGMALLDLGTRLADPVLVPMHLDTEALRANADPDGVLPLLRGLVRTPVRRAVESTAGGSADTLRDRLAALGATERERTLLDLVCANVATVLGHATTELLDGGRAFKELGFDSLTAVELRNRLNAATGLRLPATLVFDYPTPKALAEHLRTELLGDLEAPAASRGTVRAAAAAVDDEPIVIVGMACRFPGGVGSPEDLWRLVAEGGDAVSEFPTDRGWDLDHLYDPDATRHGTSYTSQGGFLYDAAHFDAGFFGISPREAVAMDPQQRLLLETTWEAVERAGIDANTLHGSDTAVYAGVTYHDYGSRLTGVPEEVEGFLGTGTSQAVLSGRISYALGLEGPAVTVDTACSSSLVALHLAVQALRNGECSLALAGGVTVLATPGTFVEFSRQQGLARDGRCKAFAGAADGTGWSEGVGMLVVERLSDARRNGHQVLAVVRGSAINQDGASNGLTAPNGPSQQRVIRAALESAGLGTADVDAVEAHGTGTTLGDPIEAQALLATYGQDRPEDRPLWLGSLKSNIGHAQAAAGVGGVIKMVMAMREGVLPQTLHVDEPTPHVDWSAGAVELLAETMPWPERAEGEPRRAGVSSFGFSGTNAHVVLEQAPVDVVDDPVRDDAGVVPWVLSAKSAAALAEQAERLREFVADRSRLSPVDVAFSLATSRAVLEHRAVVSGAGREELLGALGAVAGDAAVKGKLAVLFTGQGAQRIGMGRELRAVFPVFADAFNAVCAELDLERSLVEVIDEDEEALGRTEYTQAALFAVEVALYRLVESWGVRPDFLAGHSVGEIAAAHVAGVFSLTDAARLVAARGRLMQALPAGGAMVSVQAAEETVLPLLAGREAEVGIAAVNGPLSVVISGAETAVLEIADALAADGVKTKRLRVSHAFHSPLMEPMLEDFREVVAQLTFSAPAIPVVTTGDVTSPDYWVAHVRDAVRFADGIRDLESRGVRTFLELGPDAVLSAMGQDCLADDQRAAFVPALRKDRDEQRTLVGTLGRLHTRGVTVDWQAFFAPHQARRVDLPTYAFQRERYWLDDVASSVGDVASAGLGVTDHPLLGAAVALPDSDGFLFSGRLSLSTHPWLADHAVAGTVLLPGTAFVELAIRAGDQVGCGALEELTLEVPLVLAERGGVQLRVSLGEAAEDGRRSVEVFSRAEDALTDEPWARHATGVLTASAPPAGFDLAVWPPAGAERVGTENLYDDLAAGGLTYGPVFQGLRNAWRLGEDVYAEVVLPEAAGAGAFGLHPALLDSALHAIGLGRFLEQAEEVRLPFAFGDVVLHAAGASALRVKVSRAVGEGIRLAVADAEGSPVASVGSLVLRPVADGQLSGVRGGPGGSLFQVAWSAVPAAEAALEGSPAAVGAVPAAVTGRFVAHADVASVGSADAVFAFLPVRADVREAAQEALVLVQSWLAEERFASSALVLVTQGAVGVDDGDAVTEPAAAAAWGLVRSAQSENPGRFVLVDVDGTDASYEALASVLALDEPEIALREGAAHAPRLTRATAAGDTAAVWGEGPVLITGATGSLGGLVARHLVVEHGVRRLVLTSRRGPEAPGAAELRDELVALGAEATVTACDAADRDALAALLAEHPVTAVVHAAGVLDDGVVESLTPERLDAVLRPKAVAARNLHELTKDLDLTAFVLFSSAAGVFGNAGQANYAASNAYLDALAHYRRAAGLPATSLAWGLWADAHGMAGSLADADRTRLNRSGLSGLTAEEGLALLDAGVAGGSAALVPMRFDASGFGARPTAETVPALLRGLIRTTTRRTAGSGSGDAEALTRRLAGLGTAERERALLDLVRGHVATVLGHTGPEAVEPDRAFSETGFDSLTAVELRNRLNAATGLRLPATLVFDYPNPAALAEFLGAELLGEDDTLPVATTVFRAADDEPIAIVGMACRYPGGVSSPEDLWRLVVTGTDGITRFPDNRGWDLDGLYHPDPDHHGTTYTREGGFLHGAGEFDPAFFGISPREAVAMDPQQRLLLQTTWETFERAGIDPHAVRGSRTGVFTGVMYHDYAEVVGQAIDSAEGFVGTGSSASIASGRVAYSFGLEGPAVTVDTACSSSLVALHWAMQALRNGECEMALAGGVTVMATPGTFVGFSRQRGLAPDGRCKSFADSADGTGWSEGVGMLLVERLSDARKNGHPVLAVVRGSAINQDGASNGLTAPNGPSQQRVIRQALAGAGLSPSQVDAVEAHGTGTTLGDPIEAQALLATYGQDRPEERPLWLGSIKSNIGHTQAAAGVAGIIKMVMAMREGVLPQTLHAGRPSQQVDWEAGAVSLLADNETWPETGEPRRAGVSSFGISGTNAHVILEQAPAADEPVRNPGDAGAMPWVLSGRTAPALAQQAERLREFLTARPELSPVDVAFSLATSRAALSHRAVVAGRDREGLLRGLGSVAEGMNGAAVTGGALAVLFTGQGAQRIGMGRELRAAFPVFADAFNAVCAELDLERSLAEVIDEDEEALGRTEYTQASLFAVEVALFRLVESWGVRPDFLAGHSVGEIAAAHVAGVLSLADAARLVSARGRLMQALPAGGAMVSVQAAEEMVLPLLAGREAEVGIAAVNGPRSVVISGAESAVLEIADALAANGVKTKRLRVSHAFHSPLMKPMLEGFREVVAQLTFAEPSIPVVATGDVTSPDYWVAHVRDAVRFADGIRDLESRGVRTFLELGPDAVLSAMGQDCLADEQSAVFVPALRKDRDEELTLVDALGRLHTRGVTVDWQAFYAPHHARRVDLPTYAFQQRHYWPQAAPSAGDAAGLGLVAADHPLLGAAVPLPGSDGLLLTGRLSLRTHPWLAEHSFSDVVLLPGTAFVELAVRAGDQVGCALLEELTTEAPLVLLESGAVQLQAVVGASGESGRRTLEVYSRAEDAAADEPWIRHATGVLAPEDRPAGFDLVAWPPAGAEPLVLDGLYPELARTGLGYGPVFQGLRAAWRRDGEVFAEVAFPDDLTDTENTEGATGAFGLHPALLDAALHTIGLGGLVEGDGEAVLPFSWSGVSLHTTGAAQLRVRLAAVGEGAVSLRIADGTGAPVASVEALAVRPVSAEQLKGARREYEDALYRVDWPELSASATGSPAPYAAVGTLPEGLGGTAGTYADLAGIDEVPGTVLVFLPTTVAELETAGTGEAAHAVAAWTLGLVQEWLADERFADARLAVVTRGAVAVGPDGPDGPDGVDAAQAVAWGLVRSAQSENPGRFVLLDLDDAPSSYARLGAALATDEPQLALREGVLHASRLARVPARESAPALPGSFGPEGTVLLTGATGSLGALFARHLVAEHGVRHLLLASRRGAEAPGAEALRAELAAAGAEVTLAACDTADRKALAELLSAVPAGRPLTGVVHLAGVLDDGVVESLDAGRMSAVLRPKADAAWNLHELTRHLDLSAFVLFSSAAGVFGNAGQANYAAANAFLDALAQHRRATGLPAVSLAWGLWAETGGMGDTLGDAGNRRISRSGMGSLTADRGRELFDAALAADEPLLVPVELDPAALAASAREQDRPVPALLRGLVRVPARRAAAVAAVAAQDLVRRLQGLDEDGRRQELLDLVRGQVAAVLGYDSREEVEAARAFSELGFDSLTAVEFRNRLNAVTGLRLPATLVFDHPTATALATHLGAELLGSEDGGTTVLTAFAELDRLETLLSGITEDDAARTRVSARLKEFLTKLTGTQDAADDVSVAEKIDSATDDEVFAFIDNELGIS</sequence>
<dbReference type="Pfam" id="PF00550">
    <property type="entry name" value="PP-binding"/>
    <property type="match status" value="3"/>
</dbReference>
<feature type="domain" description="Carrier" evidence="11">
    <location>
        <begin position="5470"/>
        <end position="5545"/>
    </location>
</feature>
<dbReference type="Gene3D" id="3.30.70.3290">
    <property type="match status" value="3"/>
</dbReference>
<dbReference type="Gene3D" id="3.40.50.720">
    <property type="entry name" value="NAD(P)-binding Rossmann-like Domain"/>
    <property type="match status" value="3"/>
</dbReference>
<dbReference type="InterPro" id="IPR050091">
    <property type="entry name" value="PKS_NRPS_Biosynth_Enz"/>
</dbReference>
<dbReference type="InterPro" id="IPR042104">
    <property type="entry name" value="PKS_dehydratase_sf"/>
</dbReference>
<dbReference type="SUPFAM" id="SSF47336">
    <property type="entry name" value="ACP-like"/>
    <property type="match status" value="3"/>
</dbReference>
<dbReference type="InterPro" id="IPR016035">
    <property type="entry name" value="Acyl_Trfase/lysoPLipase"/>
</dbReference>
<reference evidence="14 15" key="1">
    <citation type="journal article" date="2019" name="Int. J. Syst. Evol. Microbiol.">
        <title>The Global Catalogue of Microorganisms (GCM) 10K type strain sequencing project: providing services to taxonomists for standard genome sequencing and annotation.</title>
        <authorList>
            <consortium name="The Broad Institute Genomics Platform"/>
            <consortium name="The Broad Institute Genome Sequencing Center for Infectious Disease"/>
            <person name="Wu L."/>
            <person name="Ma J."/>
        </authorList>
    </citation>
    <scope>NUCLEOTIDE SEQUENCE [LARGE SCALE GENOMIC DNA]</scope>
    <source>
        <strain evidence="14 15">JCM 4788</strain>
    </source>
</reference>
<dbReference type="InterPro" id="IPR016039">
    <property type="entry name" value="Thiolase-like"/>
</dbReference>
<protein>
    <recommendedName>
        <fullName evidence="16">SDR family NAD(P)-dependent oxidoreductase</fullName>
    </recommendedName>
</protein>
<feature type="domain" description="Ketosynthase family 3 (KS3)" evidence="12">
    <location>
        <begin position="34"/>
        <end position="460"/>
    </location>
</feature>
<dbReference type="PANTHER" id="PTHR43775">
    <property type="entry name" value="FATTY ACID SYNTHASE"/>
    <property type="match status" value="1"/>
</dbReference>
<evidence type="ECO:0000256" key="3">
    <source>
        <dbReference type="ARBA" id="ARBA00022450"/>
    </source>
</evidence>
<dbReference type="InterPro" id="IPR036291">
    <property type="entry name" value="NAD(P)-bd_dom_sf"/>
</dbReference>
<evidence type="ECO:0000256" key="2">
    <source>
        <dbReference type="ARBA" id="ARBA00004792"/>
    </source>
</evidence>
<dbReference type="InterPro" id="IPR016036">
    <property type="entry name" value="Malonyl_transacylase_ACP-bd"/>
</dbReference>
<keyword evidence="6" id="KW-0045">Antibiotic biosynthesis</keyword>
<dbReference type="InterPro" id="IPR049900">
    <property type="entry name" value="PKS_mFAS_DH"/>
</dbReference>
<feature type="domain" description="PKS/mFAS DH" evidence="13">
    <location>
        <begin position="2989"/>
        <end position="3263"/>
    </location>
</feature>
<feature type="region of interest" description="C-terminal hotdog fold" evidence="9">
    <location>
        <begin position="3126"/>
        <end position="3263"/>
    </location>
</feature>
<dbReference type="SMART" id="SM00825">
    <property type="entry name" value="PKS_KS"/>
    <property type="match status" value="3"/>
</dbReference>
<dbReference type="EMBL" id="BAAABX010000023">
    <property type="protein sequence ID" value="GAA0401726.1"/>
    <property type="molecule type" value="Genomic_DNA"/>
</dbReference>
<dbReference type="InterPro" id="IPR014043">
    <property type="entry name" value="Acyl_transferase_dom"/>
</dbReference>
<evidence type="ECO:0000313" key="15">
    <source>
        <dbReference type="Proteomes" id="UP001500879"/>
    </source>
</evidence>
<feature type="active site" description="Proton donor; for dehydratase activity" evidence="9">
    <location>
        <position position="3185"/>
    </location>
</feature>
<feature type="active site" description="Proton acceptor; for dehydratase activity" evidence="9">
    <location>
        <position position="4731"/>
    </location>
</feature>
<dbReference type="InterPro" id="IPR020807">
    <property type="entry name" value="PKS_DH"/>
</dbReference>
<feature type="domain" description="Ketosynthase family 3 (KS3)" evidence="12">
    <location>
        <begin position="2112"/>
        <end position="2540"/>
    </location>
</feature>
<dbReference type="InterPro" id="IPR049552">
    <property type="entry name" value="PKS_DH_N"/>
</dbReference>
<dbReference type="Pfam" id="PF08659">
    <property type="entry name" value="KR"/>
    <property type="match status" value="3"/>
</dbReference>
<dbReference type="Pfam" id="PF16197">
    <property type="entry name" value="KAsynt_C_assoc"/>
    <property type="match status" value="3"/>
</dbReference>
<dbReference type="InterPro" id="IPR013154">
    <property type="entry name" value="ADH-like_N"/>
</dbReference>
<dbReference type="InterPro" id="IPR018201">
    <property type="entry name" value="Ketoacyl_synth_AS"/>
</dbReference>
<feature type="active site" description="Proton acceptor; for dehydratase activity" evidence="9">
    <location>
        <position position="962"/>
    </location>
</feature>
<evidence type="ECO:0000256" key="6">
    <source>
        <dbReference type="ARBA" id="ARBA00023194"/>
    </source>
</evidence>
<dbReference type="InterPro" id="IPR057326">
    <property type="entry name" value="KR_dom"/>
</dbReference>
<keyword evidence="7" id="KW-0511">Multifunctional enzyme</keyword>
<name>A0ABN0YN47_9ACTN</name>
<dbReference type="Gene3D" id="3.40.50.11460">
    <property type="match status" value="1"/>
</dbReference>
<dbReference type="SUPFAM" id="SSF51735">
    <property type="entry name" value="NAD(P)-binding Rossmann-fold domains"/>
    <property type="match status" value="7"/>
</dbReference>
<evidence type="ECO:0000256" key="8">
    <source>
        <dbReference type="ARBA" id="ARBA00023315"/>
    </source>
</evidence>
<dbReference type="Gene3D" id="3.40.47.10">
    <property type="match status" value="3"/>
</dbReference>
<dbReference type="InterPro" id="IPR014031">
    <property type="entry name" value="Ketoacyl_synth_C"/>
</dbReference>
<dbReference type="Pfam" id="PF02801">
    <property type="entry name" value="Ketoacyl-synt_C"/>
    <property type="match status" value="3"/>
</dbReference>
<dbReference type="PROSITE" id="PS52019">
    <property type="entry name" value="PKS_MFAS_DH"/>
    <property type="match status" value="3"/>
</dbReference>
<dbReference type="InterPro" id="IPR015083">
    <property type="entry name" value="NorB/c/GfsB-D-like_docking"/>
</dbReference>
<dbReference type="PROSITE" id="PS00606">
    <property type="entry name" value="KS3_1"/>
    <property type="match status" value="3"/>
</dbReference>
<dbReference type="SMART" id="SM00827">
    <property type="entry name" value="PKS_AT"/>
    <property type="match status" value="3"/>
</dbReference>
<dbReference type="SUPFAM" id="SSF55048">
    <property type="entry name" value="Probable ACP-binding domain of malonyl-CoA ACP transacylase"/>
    <property type="match status" value="3"/>
</dbReference>
<keyword evidence="8" id="KW-0012">Acyltransferase</keyword>
<feature type="active site" description="Proton donor; for dehydratase activity" evidence="9">
    <location>
        <position position="4903"/>
    </location>
</feature>
<dbReference type="InterPro" id="IPR013968">
    <property type="entry name" value="PKS_KR"/>
</dbReference>
<dbReference type="InterPro" id="IPR020806">
    <property type="entry name" value="PKS_PP-bd"/>
</dbReference>
<dbReference type="InterPro" id="IPR001227">
    <property type="entry name" value="Ac_transferase_dom_sf"/>
</dbReference>
<evidence type="ECO:0000256" key="4">
    <source>
        <dbReference type="ARBA" id="ARBA00022553"/>
    </source>
</evidence>
<dbReference type="SUPFAM" id="SSF53901">
    <property type="entry name" value="Thiolase-like"/>
    <property type="match status" value="3"/>
</dbReference>
<dbReference type="InterPro" id="IPR011032">
    <property type="entry name" value="GroES-like_sf"/>
</dbReference>
<feature type="coiled-coil region" evidence="10">
    <location>
        <begin position="2"/>
        <end position="32"/>
    </location>
</feature>
<evidence type="ECO:0000256" key="1">
    <source>
        <dbReference type="ARBA" id="ARBA00001957"/>
    </source>
</evidence>
<dbReference type="Gene3D" id="3.10.129.110">
    <property type="entry name" value="Polyketide synthase dehydratase"/>
    <property type="match status" value="3"/>
</dbReference>
<evidence type="ECO:0000256" key="9">
    <source>
        <dbReference type="PROSITE-ProRule" id="PRU01363"/>
    </source>
</evidence>
<keyword evidence="4" id="KW-0597">Phosphoprotein</keyword>
<dbReference type="SMART" id="SM00823">
    <property type="entry name" value="PKS_PP"/>
    <property type="match status" value="3"/>
</dbReference>
<evidence type="ECO:0000256" key="5">
    <source>
        <dbReference type="ARBA" id="ARBA00022679"/>
    </source>
</evidence>
<dbReference type="Pfam" id="PF08990">
    <property type="entry name" value="Docking"/>
    <property type="match status" value="1"/>
</dbReference>
<feature type="domain" description="Carrier" evidence="11">
    <location>
        <begin position="3727"/>
        <end position="3802"/>
    </location>
</feature>
<dbReference type="CDD" id="cd08956">
    <property type="entry name" value="KR_3_FAS_SDR_x"/>
    <property type="match status" value="3"/>
</dbReference>
<feature type="domain" description="Ketosynthase family 3 (KS3)" evidence="12">
    <location>
        <begin position="3821"/>
        <end position="4247"/>
    </location>
</feature>
<feature type="region of interest" description="N-terminal hotdog fold" evidence="9">
    <location>
        <begin position="930"/>
        <end position="1055"/>
    </location>
</feature>
<dbReference type="Gene3D" id="1.10.1200.10">
    <property type="entry name" value="ACP-like"/>
    <property type="match status" value="3"/>
</dbReference>